<feature type="signal peptide" evidence="1">
    <location>
        <begin position="1"/>
        <end position="26"/>
    </location>
</feature>
<dbReference type="EMBL" id="JBHSIT010000008">
    <property type="protein sequence ID" value="MFC4911161.1"/>
    <property type="molecule type" value="Genomic_DNA"/>
</dbReference>
<comment type="caution">
    <text evidence="2">The sequence shown here is derived from an EMBL/GenBank/DDBJ whole genome shotgun (WGS) entry which is preliminary data.</text>
</comment>
<dbReference type="RefSeq" id="WP_378259805.1">
    <property type="nucleotide sequence ID" value="NZ_JBHSIT010000008.1"/>
</dbReference>
<evidence type="ECO:0000313" key="3">
    <source>
        <dbReference type="Proteomes" id="UP001595872"/>
    </source>
</evidence>
<organism evidence="2 3">
    <name type="scientific">Actinomadura gamaensis</name>
    <dbReference type="NCBI Taxonomy" id="1763541"/>
    <lineage>
        <taxon>Bacteria</taxon>
        <taxon>Bacillati</taxon>
        <taxon>Actinomycetota</taxon>
        <taxon>Actinomycetes</taxon>
        <taxon>Streptosporangiales</taxon>
        <taxon>Thermomonosporaceae</taxon>
        <taxon>Actinomadura</taxon>
    </lineage>
</organism>
<dbReference type="Proteomes" id="UP001595872">
    <property type="component" value="Unassembled WGS sequence"/>
</dbReference>
<evidence type="ECO:0000313" key="2">
    <source>
        <dbReference type="EMBL" id="MFC4911161.1"/>
    </source>
</evidence>
<sequence length="243" mass="27033">MRKSLLLASTAAVAASLVAAPAAANAAAPAAPKTPTKVTFGMSTTWDAKLKIWGKVAATDGTTVPAGKWLVAECYSYQLHKWLTVKPGKGQKPLITTAGGSFASDLTVYCSHGNYRVRFPGDPTLAPSTSPTVMDKRINALTYGWKVTPRKVRKNGYVYFSGTLKHDPKAGHYVPFKGQQVYLYVKFKGEKKWYWFARPKTDSKGRFSARFRIPRDAYFSYEYFGDKTHYYDSPVKTTFVDVR</sequence>
<accession>A0ABV9U465</accession>
<gene>
    <name evidence="2" type="ORF">ACFPCY_27895</name>
</gene>
<keyword evidence="1" id="KW-0732">Signal</keyword>
<keyword evidence="3" id="KW-1185">Reference proteome</keyword>
<reference evidence="3" key="1">
    <citation type="journal article" date="2019" name="Int. J. Syst. Evol. Microbiol.">
        <title>The Global Catalogue of Microorganisms (GCM) 10K type strain sequencing project: providing services to taxonomists for standard genome sequencing and annotation.</title>
        <authorList>
            <consortium name="The Broad Institute Genomics Platform"/>
            <consortium name="The Broad Institute Genome Sequencing Center for Infectious Disease"/>
            <person name="Wu L."/>
            <person name="Ma J."/>
        </authorList>
    </citation>
    <scope>NUCLEOTIDE SEQUENCE [LARGE SCALE GENOMIC DNA]</scope>
    <source>
        <strain evidence="3">KLKA75</strain>
    </source>
</reference>
<feature type="chain" id="PRO_5045496039" evidence="1">
    <location>
        <begin position="27"/>
        <end position="243"/>
    </location>
</feature>
<name>A0ABV9U465_9ACTN</name>
<evidence type="ECO:0000256" key="1">
    <source>
        <dbReference type="SAM" id="SignalP"/>
    </source>
</evidence>
<protein>
    <submittedName>
        <fullName evidence="2">Uncharacterized protein</fullName>
    </submittedName>
</protein>
<proteinExistence type="predicted"/>